<feature type="transmembrane region" description="Helical" evidence="5">
    <location>
        <begin position="54"/>
        <end position="77"/>
    </location>
</feature>
<dbReference type="InterPro" id="IPR013525">
    <property type="entry name" value="ABC2_TM"/>
</dbReference>
<gene>
    <name evidence="7" type="ORF">IRI77_24735</name>
</gene>
<feature type="transmembrane region" description="Helical" evidence="5">
    <location>
        <begin position="21"/>
        <end position="42"/>
    </location>
</feature>
<comment type="similarity">
    <text evidence="5">Belongs to the ABC-2 integral membrane protein family.</text>
</comment>
<evidence type="ECO:0000256" key="2">
    <source>
        <dbReference type="ARBA" id="ARBA00022692"/>
    </source>
</evidence>
<comment type="subcellular location">
    <subcellularLocation>
        <location evidence="5">Cell membrane</location>
        <topology evidence="5">Multi-pass membrane protein</topology>
    </subcellularLocation>
    <subcellularLocation>
        <location evidence="1">Membrane</location>
        <topology evidence="1">Multi-pass membrane protein</topology>
    </subcellularLocation>
</comment>
<dbReference type="GO" id="GO:0043190">
    <property type="term" value="C:ATP-binding cassette (ABC) transporter complex"/>
    <property type="evidence" value="ECO:0007669"/>
    <property type="project" value="InterPro"/>
</dbReference>
<feature type="domain" description="ABC transmembrane type-2" evidence="6">
    <location>
        <begin position="20"/>
        <end position="244"/>
    </location>
</feature>
<evidence type="ECO:0000313" key="8">
    <source>
        <dbReference type="Proteomes" id="UP000593892"/>
    </source>
</evidence>
<keyword evidence="5" id="KW-0813">Transport</keyword>
<evidence type="ECO:0000256" key="1">
    <source>
        <dbReference type="ARBA" id="ARBA00004141"/>
    </source>
</evidence>
<dbReference type="PANTHER" id="PTHR43229:SF3">
    <property type="entry name" value="ABC-TYPE MULTIDRUG TRANSPORT SYSTEM, PERMEASE COMPONENT"/>
    <property type="match status" value="1"/>
</dbReference>
<evidence type="ECO:0000256" key="4">
    <source>
        <dbReference type="ARBA" id="ARBA00023136"/>
    </source>
</evidence>
<dbReference type="InterPro" id="IPR000412">
    <property type="entry name" value="ABC_2_transport"/>
</dbReference>
<reference evidence="7 8" key="1">
    <citation type="submission" date="2020-10" db="EMBL/GenBank/DDBJ databases">
        <title>Complete genome sequence of Paludibaculum fermentans P105T, a facultatively anaerobic acidobacterium capable of dissimilatory Fe(III) reduction.</title>
        <authorList>
            <person name="Dedysh S.N."/>
            <person name="Beletsky A.V."/>
            <person name="Kulichevskaya I.S."/>
            <person name="Mardanov A.V."/>
            <person name="Ravin N.V."/>
        </authorList>
    </citation>
    <scope>NUCLEOTIDE SEQUENCE [LARGE SCALE GENOMIC DNA]</scope>
    <source>
        <strain evidence="7 8">P105</strain>
    </source>
</reference>
<dbReference type="AlphaFoldDB" id="A0A7S7SHK1"/>
<feature type="transmembrane region" description="Helical" evidence="5">
    <location>
        <begin position="221"/>
        <end position="241"/>
    </location>
</feature>
<dbReference type="PRINTS" id="PR00164">
    <property type="entry name" value="ABC2TRNSPORT"/>
</dbReference>
<evidence type="ECO:0000256" key="3">
    <source>
        <dbReference type="ARBA" id="ARBA00022989"/>
    </source>
</evidence>
<evidence type="ECO:0000259" key="6">
    <source>
        <dbReference type="PROSITE" id="PS51012"/>
    </source>
</evidence>
<feature type="transmembrane region" description="Helical" evidence="5">
    <location>
        <begin position="98"/>
        <end position="120"/>
    </location>
</feature>
<dbReference type="PANTHER" id="PTHR43229">
    <property type="entry name" value="NODULATION PROTEIN J"/>
    <property type="match status" value="1"/>
</dbReference>
<evidence type="ECO:0000256" key="5">
    <source>
        <dbReference type="RuleBase" id="RU361157"/>
    </source>
</evidence>
<proteinExistence type="inferred from homology"/>
<organism evidence="7 8">
    <name type="scientific">Paludibaculum fermentans</name>
    <dbReference type="NCBI Taxonomy" id="1473598"/>
    <lineage>
        <taxon>Bacteria</taxon>
        <taxon>Pseudomonadati</taxon>
        <taxon>Acidobacteriota</taxon>
        <taxon>Terriglobia</taxon>
        <taxon>Bryobacterales</taxon>
        <taxon>Bryobacteraceae</taxon>
        <taxon>Paludibaculum</taxon>
    </lineage>
</organism>
<keyword evidence="8" id="KW-1185">Reference proteome</keyword>
<sequence length="246" mass="26773">MNTYWLEAKFQFLSLLRTPRFAVPTLLLPPLFYLFFGILMNTGRVPPVSLAQSILVGYAVFGALAASMWGVAVTLSTERNLGWLEVKRASPMPLGSYFVSKIAAAMAFSLTILLLLGLLAQYLGHVGLSATQWLQLAVCVLVASIPLCGMGLLVGTLTSASATPAVVNLISMPMAICSGLWLPIDFLPAQMQQAAIFLPTYHALQIGRTIVGRRATWPVEWHLVVLLGFALLFLALTAGAWRRQRQ</sequence>
<keyword evidence="2 5" id="KW-0812">Transmembrane</keyword>
<dbReference type="InterPro" id="IPR051784">
    <property type="entry name" value="Nod_factor_ABC_transporter"/>
</dbReference>
<dbReference type="InterPro" id="IPR047817">
    <property type="entry name" value="ABC2_TM_bact-type"/>
</dbReference>
<dbReference type="PIRSF" id="PIRSF006648">
    <property type="entry name" value="DrrB"/>
    <property type="match status" value="1"/>
</dbReference>
<dbReference type="EMBL" id="CP063849">
    <property type="protein sequence ID" value="QOY86002.1"/>
    <property type="molecule type" value="Genomic_DNA"/>
</dbReference>
<accession>A0A7S7SHK1</accession>
<name>A0A7S7SHK1_PALFE</name>
<dbReference type="RefSeq" id="WP_194447671.1">
    <property type="nucleotide sequence ID" value="NZ_CP063849.1"/>
</dbReference>
<keyword evidence="5" id="KW-1003">Cell membrane</keyword>
<evidence type="ECO:0000313" key="7">
    <source>
        <dbReference type="EMBL" id="QOY86002.1"/>
    </source>
</evidence>
<dbReference type="KEGG" id="pfer:IRI77_24735"/>
<feature type="transmembrane region" description="Helical" evidence="5">
    <location>
        <begin position="166"/>
        <end position="184"/>
    </location>
</feature>
<keyword evidence="4 5" id="KW-0472">Membrane</keyword>
<dbReference type="PROSITE" id="PS51012">
    <property type="entry name" value="ABC_TM2"/>
    <property type="match status" value="1"/>
</dbReference>
<dbReference type="GO" id="GO:0140359">
    <property type="term" value="F:ABC-type transporter activity"/>
    <property type="evidence" value="ECO:0007669"/>
    <property type="project" value="InterPro"/>
</dbReference>
<dbReference type="Pfam" id="PF01061">
    <property type="entry name" value="ABC2_membrane"/>
    <property type="match status" value="1"/>
</dbReference>
<protein>
    <recommendedName>
        <fullName evidence="5">Transport permease protein</fullName>
    </recommendedName>
</protein>
<feature type="transmembrane region" description="Helical" evidence="5">
    <location>
        <begin position="132"/>
        <end position="154"/>
    </location>
</feature>
<keyword evidence="3 5" id="KW-1133">Transmembrane helix</keyword>
<dbReference type="Proteomes" id="UP000593892">
    <property type="component" value="Chromosome"/>
</dbReference>